<dbReference type="Proteomes" id="UP000198384">
    <property type="component" value="Unassembled WGS sequence"/>
</dbReference>
<protein>
    <recommendedName>
        <fullName evidence="4">DUF1573 domain-containing protein</fullName>
    </recommendedName>
</protein>
<reference evidence="2 3" key="1">
    <citation type="submission" date="2017-06" db="EMBL/GenBank/DDBJ databases">
        <authorList>
            <person name="Kim H.J."/>
            <person name="Triplett B.A."/>
        </authorList>
    </citation>
    <scope>NUCLEOTIDE SEQUENCE [LARGE SCALE GENOMIC DNA]</scope>
    <source>
        <strain evidence="2 3">DSM 29150</strain>
    </source>
</reference>
<dbReference type="PANTHER" id="PTHR37833:SF1">
    <property type="entry name" value="SIGNAL PEPTIDE PROTEIN"/>
    <property type="match status" value="1"/>
</dbReference>
<dbReference type="Gene3D" id="2.60.40.10">
    <property type="entry name" value="Immunoglobulins"/>
    <property type="match status" value="1"/>
</dbReference>
<name>A0A238XP08_9FLAO</name>
<sequence length="150" mass="16455">MMRKIMTLLFVGLLTISMNAQEKQVTETVIDPNAPVFEFETDVIDYGKIELNADGLRVFKFKNVGKSPLVISRIQSSCGCTVPKKPTDPIMPGASGEIEVKYATNRQGGFSKMITVYSNASEPTKKLRIKGIVLKPESPVEKAKSTVSSK</sequence>
<evidence type="ECO:0000313" key="3">
    <source>
        <dbReference type="Proteomes" id="UP000198384"/>
    </source>
</evidence>
<evidence type="ECO:0008006" key="4">
    <source>
        <dbReference type="Google" id="ProtNLM"/>
    </source>
</evidence>
<evidence type="ECO:0000256" key="1">
    <source>
        <dbReference type="SAM" id="SignalP"/>
    </source>
</evidence>
<dbReference type="InterPro" id="IPR013783">
    <property type="entry name" value="Ig-like_fold"/>
</dbReference>
<gene>
    <name evidence="2" type="ORF">SAMN06265371_106172</name>
</gene>
<dbReference type="EMBL" id="FZNT01000006">
    <property type="protein sequence ID" value="SNR60074.1"/>
    <property type="molecule type" value="Genomic_DNA"/>
</dbReference>
<dbReference type="Pfam" id="PF07610">
    <property type="entry name" value="DUF1573"/>
    <property type="match status" value="1"/>
</dbReference>
<organism evidence="2 3">
    <name type="scientific">Lutibacter agarilyticus</name>
    <dbReference type="NCBI Taxonomy" id="1109740"/>
    <lineage>
        <taxon>Bacteria</taxon>
        <taxon>Pseudomonadati</taxon>
        <taxon>Bacteroidota</taxon>
        <taxon>Flavobacteriia</taxon>
        <taxon>Flavobacteriales</taxon>
        <taxon>Flavobacteriaceae</taxon>
        <taxon>Lutibacter</taxon>
    </lineage>
</organism>
<keyword evidence="3" id="KW-1185">Reference proteome</keyword>
<keyword evidence="1" id="KW-0732">Signal</keyword>
<evidence type="ECO:0000313" key="2">
    <source>
        <dbReference type="EMBL" id="SNR60074.1"/>
    </source>
</evidence>
<dbReference type="AlphaFoldDB" id="A0A238XP08"/>
<dbReference type="PANTHER" id="PTHR37833">
    <property type="entry name" value="LIPOPROTEIN-RELATED"/>
    <property type="match status" value="1"/>
</dbReference>
<dbReference type="InterPro" id="IPR011467">
    <property type="entry name" value="DUF1573"/>
</dbReference>
<accession>A0A238XP08</accession>
<feature type="chain" id="PRO_5012941041" description="DUF1573 domain-containing protein" evidence="1">
    <location>
        <begin position="21"/>
        <end position="150"/>
    </location>
</feature>
<feature type="signal peptide" evidence="1">
    <location>
        <begin position="1"/>
        <end position="20"/>
    </location>
</feature>
<proteinExistence type="predicted"/>